<dbReference type="InterPro" id="IPR012094">
    <property type="entry name" value="tRNA_Ile_lys_synt"/>
</dbReference>
<evidence type="ECO:0000313" key="10">
    <source>
        <dbReference type="EMBL" id="GGK01164.1"/>
    </source>
</evidence>
<dbReference type="SMART" id="SM00977">
    <property type="entry name" value="TilS_C"/>
    <property type="match status" value="1"/>
</dbReference>
<keyword evidence="6 8" id="KW-0067">ATP-binding</keyword>
<dbReference type="Pfam" id="PF09179">
    <property type="entry name" value="TilS"/>
    <property type="match status" value="1"/>
</dbReference>
<reference evidence="10" key="1">
    <citation type="journal article" date="2014" name="Int. J. Syst. Evol. Microbiol.">
        <title>Complete genome sequence of Corynebacterium casei LMG S-19264T (=DSM 44701T), isolated from a smear-ripened cheese.</title>
        <authorList>
            <consortium name="US DOE Joint Genome Institute (JGI-PGF)"/>
            <person name="Walter F."/>
            <person name="Albersmeier A."/>
            <person name="Kalinowski J."/>
            <person name="Ruckert C."/>
        </authorList>
    </citation>
    <scope>NUCLEOTIDE SEQUENCE</scope>
    <source>
        <strain evidence="10">JCM 12580</strain>
    </source>
</reference>
<dbReference type="SUPFAM" id="SSF82829">
    <property type="entry name" value="MesJ substrate recognition domain-like"/>
    <property type="match status" value="1"/>
</dbReference>
<evidence type="ECO:0000256" key="8">
    <source>
        <dbReference type="HAMAP-Rule" id="MF_01161"/>
    </source>
</evidence>
<comment type="subcellular location">
    <subcellularLocation>
        <location evidence="1 8">Cytoplasm</location>
    </subcellularLocation>
</comment>
<keyword evidence="2 8" id="KW-0963">Cytoplasm</keyword>
<dbReference type="InterPro" id="IPR011063">
    <property type="entry name" value="TilS/TtcA_N"/>
</dbReference>
<dbReference type="NCBIfam" id="TIGR02433">
    <property type="entry name" value="lysidine_TilS_C"/>
    <property type="match status" value="1"/>
</dbReference>
<dbReference type="InterPro" id="IPR014729">
    <property type="entry name" value="Rossmann-like_a/b/a_fold"/>
</dbReference>
<dbReference type="PANTHER" id="PTHR43033:SF1">
    <property type="entry name" value="TRNA(ILE)-LYSIDINE SYNTHASE-RELATED"/>
    <property type="match status" value="1"/>
</dbReference>
<dbReference type="GO" id="GO:0006400">
    <property type="term" value="P:tRNA modification"/>
    <property type="evidence" value="ECO:0007669"/>
    <property type="project" value="UniProtKB-UniRule"/>
</dbReference>
<dbReference type="NCBIfam" id="TIGR02432">
    <property type="entry name" value="lysidine_TilS_N"/>
    <property type="match status" value="1"/>
</dbReference>
<comment type="similarity">
    <text evidence="8">Belongs to the tRNA(Ile)-lysidine synthase family.</text>
</comment>
<dbReference type="AlphaFoldDB" id="A0A917PZR5"/>
<reference evidence="10" key="2">
    <citation type="submission" date="2020-09" db="EMBL/GenBank/DDBJ databases">
        <authorList>
            <person name="Sun Q."/>
            <person name="Ohkuma M."/>
        </authorList>
    </citation>
    <scope>NUCLEOTIDE SEQUENCE</scope>
    <source>
        <strain evidence="10">JCM 12580</strain>
    </source>
</reference>
<dbReference type="Proteomes" id="UP000658382">
    <property type="component" value="Unassembled WGS sequence"/>
</dbReference>
<dbReference type="EMBL" id="BMNQ01000039">
    <property type="protein sequence ID" value="GGK01164.1"/>
    <property type="molecule type" value="Genomic_DNA"/>
</dbReference>
<dbReference type="InterPro" id="IPR012795">
    <property type="entry name" value="tRNA_Ile_lys_synt_N"/>
</dbReference>
<dbReference type="InterPro" id="IPR015262">
    <property type="entry name" value="tRNA_Ile_lys_synt_subst-bd"/>
</dbReference>
<dbReference type="RefSeq" id="WP_188633383.1">
    <property type="nucleotide sequence ID" value="NZ_BMNQ01000039.1"/>
</dbReference>
<dbReference type="Gene3D" id="1.10.10.1360">
    <property type="entry name" value="tRNA (Ile)-lysidine synthase"/>
    <property type="match status" value="1"/>
</dbReference>
<proteinExistence type="inferred from homology"/>
<dbReference type="EC" id="6.3.4.19" evidence="8"/>
<comment type="function">
    <text evidence="8">Ligates lysine onto the cytidine present at position 34 of the AUA codon-specific tRNA(Ile) that contains the anticodon CAU, in an ATP-dependent manner. Cytidine is converted to lysidine, thus changing the amino acid specificity of the tRNA from methionine to isoleucine.</text>
</comment>
<comment type="domain">
    <text evidence="8">The N-terminal region contains the highly conserved SGGXDS motif, predicted to be a P-loop motif involved in ATP binding.</text>
</comment>
<keyword evidence="4 8" id="KW-0819">tRNA processing</keyword>
<dbReference type="PANTHER" id="PTHR43033">
    <property type="entry name" value="TRNA(ILE)-LYSIDINE SYNTHASE-RELATED"/>
    <property type="match status" value="1"/>
</dbReference>
<dbReference type="GO" id="GO:0005524">
    <property type="term" value="F:ATP binding"/>
    <property type="evidence" value="ECO:0007669"/>
    <property type="project" value="UniProtKB-UniRule"/>
</dbReference>
<dbReference type="Gene3D" id="3.40.50.620">
    <property type="entry name" value="HUPs"/>
    <property type="match status" value="1"/>
</dbReference>
<feature type="binding site" evidence="8">
    <location>
        <begin position="26"/>
        <end position="31"/>
    </location>
    <ligand>
        <name>ATP</name>
        <dbReference type="ChEBI" id="CHEBI:30616"/>
    </ligand>
</feature>
<comment type="caution">
    <text evidence="10">The sequence shown here is derived from an EMBL/GenBank/DDBJ whole genome shotgun (WGS) entry which is preliminary data.</text>
</comment>
<dbReference type="Pfam" id="PF01171">
    <property type="entry name" value="ATP_bind_3"/>
    <property type="match status" value="1"/>
</dbReference>
<dbReference type="SUPFAM" id="SSF56037">
    <property type="entry name" value="PheT/TilS domain"/>
    <property type="match status" value="1"/>
</dbReference>
<protein>
    <recommendedName>
        <fullName evidence="8">tRNA(Ile)-lysidine synthase</fullName>
        <ecNumber evidence="8">6.3.4.19</ecNumber>
    </recommendedName>
    <alternativeName>
        <fullName evidence="8">tRNA(Ile)-2-lysyl-cytidine synthase</fullName>
    </alternativeName>
    <alternativeName>
        <fullName evidence="8">tRNA(Ile)-lysidine synthetase</fullName>
    </alternativeName>
</protein>
<name>A0A917PZR5_9BACI</name>
<evidence type="ECO:0000256" key="3">
    <source>
        <dbReference type="ARBA" id="ARBA00022598"/>
    </source>
</evidence>
<gene>
    <name evidence="8 10" type="primary">tilS</name>
    <name evidence="10" type="ORF">GCM10007063_24380</name>
</gene>
<evidence type="ECO:0000256" key="6">
    <source>
        <dbReference type="ARBA" id="ARBA00022840"/>
    </source>
</evidence>
<dbReference type="CDD" id="cd01992">
    <property type="entry name" value="TilS_N"/>
    <property type="match status" value="1"/>
</dbReference>
<dbReference type="SUPFAM" id="SSF52402">
    <property type="entry name" value="Adenine nucleotide alpha hydrolases-like"/>
    <property type="match status" value="1"/>
</dbReference>
<evidence type="ECO:0000256" key="1">
    <source>
        <dbReference type="ARBA" id="ARBA00004496"/>
    </source>
</evidence>
<evidence type="ECO:0000256" key="4">
    <source>
        <dbReference type="ARBA" id="ARBA00022694"/>
    </source>
</evidence>
<keyword evidence="3 8" id="KW-0436">Ligase</keyword>
<dbReference type="GO" id="GO:0005737">
    <property type="term" value="C:cytoplasm"/>
    <property type="evidence" value="ECO:0007669"/>
    <property type="project" value="UniProtKB-SubCell"/>
</dbReference>
<keyword evidence="5 8" id="KW-0547">Nucleotide-binding</keyword>
<organism evidence="10 11">
    <name type="scientific">Lentibacillus kapialis</name>
    <dbReference type="NCBI Taxonomy" id="340214"/>
    <lineage>
        <taxon>Bacteria</taxon>
        <taxon>Bacillati</taxon>
        <taxon>Bacillota</taxon>
        <taxon>Bacilli</taxon>
        <taxon>Bacillales</taxon>
        <taxon>Bacillaceae</taxon>
        <taxon>Lentibacillus</taxon>
    </lineage>
</organism>
<dbReference type="Gene3D" id="3.30.465.60">
    <property type="match status" value="1"/>
</dbReference>
<keyword evidence="11" id="KW-1185">Reference proteome</keyword>
<dbReference type="HAMAP" id="MF_01161">
    <property type="entry name" value="tRNA_Ile_lys_synt"/>
    <property type="match status" value="1"/>
</dbReference>
<evidence type="ECO:0000256" key="5">
    <source>
        <dbReference type="ARBA" id="ARBA00022741"/>
    </source>
</evidence>
<sequence>MENIVRAFIKRHQLIKEHSTIMVAVSGGPDSMALLHFFWNLREEWHLRLMAISVDHQLRSEESLEDLEYVKAFCRERDIMFIGTSLDVPAYKQEWKMGTQVAARDLRYQFFGDQMMLYGADCLALGHHGDDQTETMVMGLVNSASAKSLRGMPLERDFASGKIIRPFLCVTKESIEHYCREHAIIPRRDPSNNELTYTRNYFRNKVLPLLKDKNPNLHQTTRHLSCSLQEDEKFLEQEAEKMAKQTVIFDDQNTVVHLNIQTFLSYPRSLQRRVFHLILNYLYNDIPKKISYVHEEQFLTMLNANHGSTRIDFPECLKLERSYQHMAFYFKNEQNSSFFYHMMIELPGETVLPDGMTLSAEITGRPRMKDDFIYVCDQEAVALPLHIRTRKPGDRLRWKGLNGSKKVKDIFIDAKIPLHTRDTWPVITDNNDNVLWLAGLKKGLPPKQADTGTYIQLSFKHSDV</sequence>
<dbReference type="Pfam" id="PF11734">
    <property type="entry name" value="TilS_C"/>
    <property type="match status" value="1"/>
</dbReference>
<evidence type="ECO:0000313" key="11">
    <source>
        <dbReference type="Proteomes" id="UP000658382"/>
    </source>
</evidence>
<evidence type="ECO:0000256" key="2">
    <source>
        <dbReference type="ARBA" id="ARBA00022490"/>
    </source>
</evidence>
<evidence type="ECO:0000256" key="7">
    <source>
        <dbReference type="ARBA" id="ARBA00048539"/>
    </source>
</evidence>
<dbReference type="InterPro" id="IPR012796">
    <property type="entry name" value="Lysidine-tRNA-synth_C"/>
</dbReference>
<evidence type="ECO:0000259" key="9">
    <source>
        <dbReference type="SMART" id="SM00977"/>
    </source>
</evidence>
<dbReference type="GO" id="GO:0032267">
    <property type="term" value="F:tRNA(Ile)-lysidine synthase activity"/>
    <property type="evidence" value="ECO:0007669"/>
    <property type="project" value="UniProtKB-EC"/>
</dbReference>
<feature type="domain" description="Lysidine-tRNA(Ile) synthetase C-terminal" evidence="9">
    <location>
        <begin position="385"/>
        <end position="459"/>
    </location>
</feature>
<comment type="catalytic activity">
    <reaction evidence="7 8">
        <text>cytidine(34) in tRNA(Ile2) + L-lysine + ATP = lysidine(34) in tRNA(Ile2) + AMP + diphosphate + H(+)</text>
        <dbReference type="Rhea" id="RHEA:43744"/>
        <dbReference type="Rhea" id="RHEA-COMP:10625"/>
        <dbReference type="Rhea" id="RHEA-COMP:10670"/>
        <dbReference type="ChEBI" id="CHEBI:15378"/>
        <dbReference type="ChEBI" id="CHEBI:30616"/>
        <dbReference type="ChEBI" id="CHEBI:32551"/>
        <dbReference type="ChEBI" id="CHEBI:33019"/>
        <dbReference type="ChEBI" id="CHEBI:82748"/>
        <dbReference type="ChEBI" id="CHEBI:83665"/>
        <dbReference type="ChEBI" id="CHEBI:456215"/>
        <dbReference type="EC" id="6.3.4.19"/>
    </reaction>
</comment>
<accession>A0A917PZR5</accession>